<feature type="binding site" evidence="11">
    <location>
        <position position="13"/>
    </location>
    <ligand>
        <name>ADP</name>
        <dbReference type="ChEBI" id="CHEBI:456216"/>
    </ligand>
</feature>
<comment type="caution">
    <text evidence="15">The sequence shown here is derived from an EMBL/GenBank/DDBJ whole genome shotgun (WGS) entry which is preliminary data.</text>
</comment>
<dbReference type="InterPro" id="IPR005999">
    <property type="entry name" value="Glycerol_kin"/>
</dbReference>
<evidence type="ECO:0000259" key="14">
    <source>
        <dbReference type="Pfam" id="PF02782"/>
    </source>
</evidence>
<gene>
    <name evidence="11 15" type="primary">glpK</name>
    <name evidence="15" type="ORF">C7B43_08225</name>
</gene>
<feature type="binding site" evidence="11">
    <location>
        <position position="410"/>
    </location>
    <ligand>
        <name>ADP</name>
        <dbReference type="ChEBI" id="CHEBI:456216"/>
    </ligand>
</feature>
<dbReference type="NCBIfam" id="TIGR01311">
    <property type="entry name" value="glycerol_kin"/>
    <property type="match status" value="1"/>
</dbReference>
<comment type="function">
    <text evidence="9 11">Key enzyme in the regulation of glycerol uptake and metabolism. Catalyzes the phosphorylation of glycerol to yield sn-glycerol 3-phosphate.</text>
</comment>
<dbReference type="FunFam" id="3.30.420.40:FF:000007">
    <property type="entry name" value="Glycerol kinase"/>
    <property type="match status" value="1"/>
</dbReference>
<feature type="binding site" evidence="11">
    <location>
        <position position="17"/>
    </location>
    <ligand>
        <name>ADP</name>
        <dbReference type="ChEBI" id="CHEBI:456216"/>
    </ligand>
</feature>
<dbReference type="UniPathway" id="UPA00618">
    <property type="reaction ID" value="UER00672"/>
</dbReference>
<feature type="binding site" evidence="11">
    <location>
        <position position="244"/>
    </location>
    <ligand>
        <name>sn-glycerol 3-phosphate</name>
        <dbReference type="ChEBI" id="CHEBI:57597"/>
    </ligand>
</feature>
<feature type="binding site" evidence="11">
    <location>
        <position position="135"/>
    </location>
    <ligand>
        <name>sn-glycerol 3-phosphate</name>
        <dbReference type="ChEBI" id="CHEBI:57597"/>
    </ligand>
</feature>
<evidence type="ECO:0000256" key="12">
    <source>
        <dbReference type="RuleBase" id="RU003733"/>
    </source>
</evidence>
<dbReference type="InterPro" id="IPR018484">
    <property type="entry name" value="FGGY_N"/>
</dbReference>
<dbReference type="PROSITE" id="PS00933">
    <property type="entry name" value="FGGY_KINASES_1"/>
    <property type="match status" value="1"/>
</dbReference>
<accession>A0A2T2X486</accession>
<dbReference type="Pfam" id="PF00370">
    <property type="entry name" value="FGGY_N"/>
    <property type="match status" value="1"/>
</dbReference>
<feature type="binding site" evidence="11">
    <location>
        <position position="313"/>
    </location>
    <ligand>
        <name>ATP</name>
        <dbReference type="ChEBI" id="CHEBI:30616"/>
    </ligand>
</feature>
<evidence type="ECO:0000256" key="10">
    <source>
        <dbReference type="ARBA" id="ARBA00063665"/>
    </source>
</evidence>
<evidence type="ECO:0000256" key="5">
    <source>
        <dbReference type="ARBA" id="ARBA00022777"/>
    </source>
</evidence>
<evidence type="ECO:0000259" key="13">
    <source>
        <dbReference type="Pfam" id="PF00370"/>
    </source>
</evidence>
<feature type="binding site" evidence="11">
    <location>
        <position position="266"/>
    </location>
    <ligand>
        <name>ADP</name>
        <dbReference type="ChEBI" id="CHEBI:456216"/>
    </ligand>
</feature>
<reference evidence="15 16" key="1">
    <citation type="journal article" date="2014" name="BMC Genomics">
        <title>Comparison of environmental and isolate Sulfobacillus genomes reveals diverse carbon, sulfur, nitrogen, and hydrogen metabolisms.</title>
        <authorList>
            <person name="Justice N.B."/>
            <person name="Norman A."/>
            <person name="Brown C.T."/>
            <person name="Singh A."/>
            <person name="Thomas B.C."/>
            <person name="Banfield J.F."/>
        </authorList>
    </citation>
    <scope>NUCLEOTIDE SEQUENCE [LARGE SCALE GENOMIC DNA]</scope>
    <source>
        <strain evidence="15">AMDSBA1</strain>
    </source>
</reference>
<dbReference type="PANTHER" id="PTHR10196">
    <property type="entry name" value="SUGAR KINASE"/>
    <property type="match status" value="1"/>
</dbReference>
<feature type="binding site" evidence="11">
    <location>
        <position position="83"/>
    </location>
    <ligand>
        <name>glycerol</name>
        <dbReference type="ChEBI" id="CHEBI:17754"/>
    </ligand>
</feature>
<feature type="binding site" evidence="11">
    <location>
        <position position="309"/>
    </location>
    <ligand>
        <name>ADP</name>
        <dbReference type="ChEBI" id="CHEBI:456216"/>
    </ligand>
</feature>
<feature type="binding site" evidence="11">
    <location>
        <position position="15"/>
    </location>
    <ligand>
        <name>ATP</name>
        <dbReference type="ChEBI" id="CHEBI:30616"/>
    </ligand>
</feature>
<dbReference type="PROSITE" id="PS00445">
    <property type="entry name" value="FGGY_KINASES_2"/>
    <property type="match status" value="1"/>
</dbReference>
<dbReference type="HAMAP" id="MF_00186">
    <property type="entry name" value="Glycerol_kin"/>
    <property type="match status" value="1"/>
</dbReference>
<dbReference type="FunFam" id="3.30.420.40:FF:000008">
    <property type="entry name" value="Glycerol kinase"/>
    <property type="match status" value="1"/>
</dbReference>
<feature type="binding site" evidence="11">
    <location>
        <position position="244"/>
    </location>
    <ligand>
        <name>glycerol</name>
        <dbReference type="ChEBI" id="CHEBI:17754"/>
    </ligand>
</feature>
<evidence type="ECO:0000256" key="11">
    <source>
        <dbReference type="HAMAP-Rule" id="MF_00186"/>
    </source>
</evidence>
<evidence type="ECO:0000256" key="9">
    <source>
        <dbReference type="ARBA" id="ARBA00054633"/>
    </source>
</evidence>
<feature type="binding site" evidence="11">
    <location>
        <position position="245"/>
    </location>
    <ligand>
        <name>glycerol</name>
        <dbReference type="ChEBI" id="CHEBI:17754"/>
    </ligand>
</feature>
<dbReference type="GO" id="GO:0005524">
    <property type="term" value="F:ATP binding"/>
    <property type="evidence" value="ECO:0007669"/>
    <property type="project" value="UniProtKB-UniRule"/>
</dbReference>
<dbReference type="EC" id="2.7.1.30" evidence="11"/>
<evidence type="ECO:0000256" key="8">
    <source>
        <dbReference type="ARBA" id="ARBA00052101"/>
    </source>
</evidence>
<comment type="pathway">
    <text evidence="1 11">Polyol metabolism; glycerol degradation via glycerol kinase pathway; sn-glycerol 3-phosphate from glycerol: step 1/1.</text>
</comment>
<dbReference type="GO" id="GO:0006072">
    <property type="term" value="P:glycerol-3-phosphate metabolic process"/>
    <property type="evidence" value="ECO:0007669"/>
    <property type="project" value="InterPro"/>
</dbReference>
<comment type="activity regulation">
    <text evidence="11">Activated by phosphorylation and inhibited by fructose 1,6-bisphosphate (FBP).</text>
</comment>
<feature type="binding site" evidence="11">
    <location>
        <position position="13"/>
    </location>
    <ligand>
        <name>ATP</name>
        <dbReference type="ChEBI" id="CHEBI:30616"/>
    </ligand>
</feature>
<evidence type="ECO:0000256" key="7">
    <source>
        <dbReference type="ARBA" id="ARBA00022840"/>
    </source>
</evidence>
<keyword evidence="3 11" id="KW-0808">Transferase</keyword>
<dbReference type="EMBL" id="PXYT01000016">
    <property type="protein sequence ID" value="PSR29323.1"/>
    <property type="molecule type" value="Genomic_DNA"/>
</dbReference>
<dbReference type="GO" id="GO:0005829">
    <property type="term" value="C:cytosol"/>
    <property type="evidence" value="ECO:0007669"/>
    <property type="project" value="TreeGrafter"/>
</dbReference>
<sequence length="500" mass="54914">MSGQYVLALDQGTTSSRALLFDRKGDVIATGRKDFRQIYPRPGWVEHDPEEIWSSQWQAVQDCLFEAGAPLKDIVAIGMANQRETTVVWDRRTGRPIYNAIVWQCRRTAGICDKLRERGLAPAIHEKTGLVIDPYFSGTKVAWILDHVDGARTLAEQGHLAFGTIDSWLIYKLTDGMLHASDYSNASRTLLYNIHDLRWDQDLLAWLEVPTSMCPVVVDSSGVCAQSAEHWFGRPIPIAGIAGDQQAALFGQGCFARGTVKNTYGTGSFLLMNTGEQPLSCDHGILTTIAWGLEGHMTYAIEGSIFVTGAVVQWLRDELKLIDSAQESETLALSVDSSEGVYVVPAFAGLGTPYWDSYARGAIVGLTRGSNRAHIVRAALESIGYQTRDVLEAMIRESGTPPKALRVDGGAIANEFVVQFQADILGLPVERPKVHETTAMGAAFLAGLGVGFWAGLDPLQKIWRPDGLFSPAMDEKTREGLYRGWKKAVGRAMNWLDPDK</sequence>
<dbReference type="Pfam" id="PF02782">
    <property type="entry name" value="FGGY_C"/>
    <property type="match status" value="1"/>
</dbReference>
<feature type="binding site" evidence="11">
    <location>
        <position position="309"/>
    </location>
    <ligand>
        <name>ATP</name>
        <dbReference type="ChEBI" id="CHEBI:30616"/>
    </ligand>
</feature>
<comment type="catalytic activity">
    <reaction evidence="8 11">
        <text>glycerol + ATP = sn-glycerol 3-phosphate + ADP + H(+)</text>
        <dbReference type="Rhea" id="RHEA:21644"/>
        <dbReference type="ChEBI" id="CHEBI:15378"/>
        <dbReference type="ChEBI" id="CHEBI:17754"/>
        <dbReference type="ChEBI" id="CHEBI:30616"/>
        <dbReference type="ChEBI" id="CHEBI:57597"/>
        <dbReference type="ChEBI" id="CHEBI:456216"/>
        <dbReference type="EC" id="2.7.1.30"/>
    </reaction>
</comment>
<dbReference type="AlphaFoldDB" id="A0A2T2X486"/>
<evidence type="ECO:0000256" key="3">
    <source>
        <dbReference type="ARBA" id="ARBA00022679"/>
    </source>
</evidence>
<protein>
    <recommendedName>
        <fullName evidence="11">Glycerol kinase</fullName>
        <ecNumber evidence="11">2.7.1.30</ecNumber>
    </recommendedName>
    <alternativeName>
        <fullName evidence="11">ATP:glycerol 3-phosphotransferase</fullName>
    </alternativeName>
    <alternativeName>
        <fullName evidence="11">Glycerokinase</fullName>
        <shortName evidence="11">GK</shortName>
    </alternativeName>
</protein>
<feature type="binding site" evidence="11">
    <location>
        <position position="135"/>
    </location>
    <ligand>
        <name>glycerol</name>
        <dbReference type="ChEBI" id="CHEBI:17754"/>
    </ligand>
</feature>
<dbReference type="PANTHER" id="PTHR10196:SF69">
    <property type="entry name" value="GLYCEROL KINASE"/>
    <property type="match status" value="1"/>
</dbReference>
<feature type="binding site" evidence="11">
    <location>
        <position position="13"/>
    </location>
    <ligand>
        <name>sn-glycerol 3-phosphate</name>
        <dbReference type="ChEBI" id="CHEBI:57597"/>
    </ligand>
</feature>
<dbReference type="PIRSF" id="PIRSF000538">
    <property type="entry name" value="GlpK"/>
    <property type="match status" value="1"/>
</dbReference>
<feature type="binding site" evidence="11">
    <location>
        <position position="266"/>
    </location>
    <ligand>
        <name>ATP</name>
        <dbReference type="ChEBI" id="CHEBI:30616"/>
    </ligand>
</feature>
<feature type="binding site" evidence="11">
    <location>
        <position position="83"/>
    </location>
    <ligand>
        <name>sn-glycerol 3-phosphate</name>
        <dbReference type="ChEBI" id="CHEBI:57597"/>
    </ligand>
</feature>
<dbReference type="NCBIfam" id="NF000756">
    <property type="entry name" value="PRK00047.1"/>
    <property type="match status" value="1"/>
</dbReference>
<keyword evidence="4 11" id="KW-0547">Nucleotide-binding</keyword>
<feature type="binding site" evidence="11">
    <location>
        <position position="14"/>
    </location>
    <ligand>
        <name>ATP</name>
        <dbReference type="ChEBI" id="CHEBI:30616"/>
    </ligand>
</feature>
<dbReference type="InterPro" id="IPR000577">
    <property type="entry name" value="Carb_kinase_FGGY"/>
</dbReference>
<keyword evidence="5 11" id="KW-0418">Kinase</keyword>
<feature type="binding site" evidence="11">
    <location>
        <position position="410"/>
    </location>
    <ligand>
        <name>ATP</name>
        <dbReference type="ChEBI" id="CHEBI:30616"/>
    </ligand>
</feature>
<dbReference type="Proteomes" id="UP000242699">
    <property type="component" value="Unassembled WGS sequence"/>
</dbReference>
<organism evidence="15 16">
    <name type="scientific">Sulfobacillus benefaciens</name>
    <dbReference type="NCBI Taxonomy" id="453960"/>
    <lineage>
        <taxon>Bacteria</taxon>
        <taxon>Bacillati</taxon>
        <taxon>Bacillota</taxon>
        <taxon>Clostridia</taxon>
        <taxon>Eubacteriales</taxon>
        <taxon>Clostridiales Family XVII. Incertae Sedis</taxon>
        <taxon>Sulfobacillus</taxon>
    </lineage>
</organism>
<feature type="domain" description="Carbohydrate kinase FGGY N-terminal" evidence="13">
    <location>
        <begin position="5"/>
        <end position="251"/>
    </location>
</feature>
<evidence type="ECO:0000313" key="15">
    <source>
        <dbReference type="EMBL" id="PSR29323.1"/>
    </source>
</evidence>
<dbReference type="InterPro" id="IPR018485">
    <property type="entry name" value="FGGY_C"/>
</dbReference>
<dbReference type="InterPro" id="IPR043129">
    <property type="entry name" value="ATPase_NBD"/>
</dbReference>
<evidence type="ECO:0000256" key="1">
    <source>
        <dbReference type="ARBA" id="ARBA00005190"/>
    </source>
</evidence>
<evidence type="ECO:0000256" key="2">
    <source>
        <dbReference type="ARBA" id="ARBA00009156"/>
    </source>
</evidence>
<dbReference type="Gene3D" id="3.30.420.40">
    <property type="match status" value="2"/>
</dbReference>
<comment type="similarity">
    <text evidence="2 11 12">Belongs to the FGGY kinase family.</text>
</comment>
<feature type="binding site" evidence="11">
    <location>
        <position position="414"/>
    </location>
    <ligand>
        <name>ADP</name>
        <dbReference type="ChEBI" id="CHEBI:456216"/>
    </ligand>
</feature>
<name>A0A2T2X486_9FIRM</name>
<dbReference type="SUPFAM" id="SSF53067">
    <property type="entry name" value="Actin-like ATPase domain"/>
    <property type="match status" value="2"/>
</dbReference>
<dbReference type="InterPro" id="IPR018483">
    <property type="entry name" value="Carb_kinase_FGGY_CS"/>
</dbReference>
<feature type="binding site" evidence="11">
    <location>
        <position position="84"/>
    </location>
    <ligand>
        <name>glycerol</name>
        <dbReference type="ChEBI" id="CHEBI:17754"/>
    </ligand>
</feature>
<feature type="domain" description="Carbohydrate kinase FGGY C-terminal" evidence="14">
    <location>
        <begin position="261"/>
        <end position="448"/>
    </location>
</feature>
<evidence type="ECO:0000256" key="6">
    <source>
        <dbReference type="ARBA" id="ARBA00022798"/>
    </source>
</evidence>
<comment type="subunit">
    <text evidence="10 11">Homotetramer and homodimer (in equilibrium).</text>
</comment>
<evidence type="ECO:0000313" key="16">
    <source>
        <dbReference type="Proteomes" id="UP000242699"/>
    </source>
</evidence>
<keyword evidence="6 11" id="KW-0319">Glycerol metabolism</keyword>
<proteinExistence type="inferred from homology"/>
<keyword evidence="7 11" id="KW-0067">ATP-binding</keyword>
<dbReference type="GO" id="GO:0004370">
    <property type="term" value="F:glycerol kinase activity"/>
    <property type="evidence" value="ECO:0007669"/>
    <property type="project" value="UniProtKB-UniRule"/>
</dbReference>
<evidence type="ECO:0000256" key="4">
    <source>
        <dbReference type="ARBA" id="ARBA00022741"/>
    </source>
</evidence>
<dbReference type="CDD" id="cd07786">
    <property type="entry name" value="FGGY_EcGK_like"/>
    <property type="match status" value="1"/>
</dbReference>
<dbReference type="GO" id="GO:0019563">
    <property type="term" value="P:glycerol catabolic process"/>
    <property type="evidence" value="ECO:0007669"/>
    <property type="project" value="UniProtKB-UniRule"/>
</dbReference>
<feature type="binding site" evidence="11">
    <location>
        <position position="84"/>
    </location>
    <ligand>
        <name>sn-glycerol 3-phosphate</name>
        <dbReference type="ChEBI" id="CHEBI:57597"/>
    </ligand>
</feature>